<dbReference type="AlphaFoldDB" id="A0A354YYX7"/>
<gene>
    <name evidence="1" type="ORF">DDZ44_05840</name>
</gene>
<evidence type="ECO:0000313" key="1">
    <source>
        <dbReference type="EMBL" id="HBK53437.1"/>
    </source>
</evidence>
<dbReference type="EMBL" id="DNZF01000127">
    <property type="protein sequence ID" value="HBK53437.1"/>
    <property type="molecule type" value="Genomic_DNA"/>
</dbReference>
<accession>A0A354YYX7</accession>
<comment type="caution">
    <text evidence="1">The sequence shown here is derived from an EMBL/GenBank/DDBJ whole genome shotgun (WGS) entry which is preliminary data.</text>
</comment>
<sequence length="238" mass="27599">MNKLKRTRLIILILIALLLLGLAASARSIEEYYIKSQLDPQIELQTSIKNMTTVDSYRYKLTSCFTVAERKEVISRVEGEKSGANTHIKGEMVNTAVDIYYIDRTIYNYDAFSKKWLIIESDTNKSEELLISELNPLSNFRFKQIAAVEKLRFEEVDGVECLVVGCRPSIESRLLENLWKSFEYRLWLDYKERMVKKADLTAVNKKAPDTRLNLLVEFSDWNQKIDIRPPDTSGTKKN</sequence>
<organism evidence="1 2">
    <name type="scientific">Syntrophomonas wolfei</name>
    <dbReference type="NCBI Taxonomy" id="863"/>
    <lineage>
        <taxon>Bacteria</taxon>
        <taxon>Bacillati</taxon>
        <taxon>Bacillota</taxon>
        <taxon>Clostridia</taxon>
        <taxon>Eubacteriales</taxon>
        <taxon>Syntrophomonadaceae</taxon>
        <taxon>Syntrophomonas</taxon>
    </lineage>
</organism>
<name>A0A354YYX7_9FIRM</name>
<dbReference type="Proteomes" id="UP000263273">
    <property type="component" value="Unassembled WGS sequence"/>
</dbReference>
<dbReference type="Gene3D" id="2.50.20.20">
    <property type="match status" value="1"/>
</dbReference>
<reference evidence="1 2" key="1">
    <citation type="journal article" date="2018" name="Nat. Biotechnol.">
        <title>A standardized bacterial taxonomy based on genome phylogeny substantially revises the tree of life.</title>
        <authorList>
            <person name="Parks D.H."/>
            <person name="Chuvochina M."/>
            <person name="Waite D.W."/>
            <person name="Rinke C."/>
            <person name="Skarshewski A."/>
            <person name="Chaumeil P.A."/>
            <person name="Hugenholtz P."/>
        </authorList>
    </citation>
    <scope>NUCLEOTIDE SEQUENCE [LARGE SCALE GENOMIC DNA]</scope>
    <source>
        <strain evidence="1">UBA10948</strain>
    </source>
</reference>
<proteinExistence type="predicted"/>
<dbReference type="RefSeq" id="WP_061214034.1">
    <property type="nucleotide sequence ID" value="NZ_DCDX01000159.1"/>
</dbReference>
<evidence type="ECO:0000313" key="2">
    <source>
        <dbReference type="Proteomes" id="UP000263273"/>
    </source>
</evidence>
<protein>
    <submittedName>
        <fullName evidence="1">Uncharacterized protein</fullName>
    </submittedName>
</protein>
<dbReference type="STRING" id="378794.GCA_001570625_01559"/>